<proteinExistence type="predicted"/>
<evidence type="ECO:0000313" key="4">
    <source>
        <dbReference type="Proteomes" id="UP000283530"/>
    </source>
</evidence>
<comment type="caution">
    <text evidence="3">The sequence shown here is derived from an EMBL/GenBank/DDBJ whole genome shotgun (WGS) entry which is preliminary data.</text>
</comment>
<dbReference type="STRING" id="337451.A0A443NY45"/>
<sequence>MTMTRRSSVCSSLGYFSSKVGLWGVWLYGFLLICLSLYATQRLPSIKDQIIKIPKLTHKGFGFGIGIGNGNGNGNSGGPTITIFSAPSPPFDKSMFGARQALAVRSWLALSPGVMVVLFGQHPSILSFAAGLGSRVSVESRIDFTFLGTPFFHSMVARSRASSSNISVMVDPEIILLPDFISTLHYAHKLEHDWLLVAMPRNVSHFPFNLDETGKHWLREDGKQIKKRKLQEFLVQKGHWSGCSGRLLMAWNTGELPLHAGVLPPFLFRKGLHYHWVVTESLSSGFRFVFDASEVISSFYPEIVGRFPSIKGSDNGYIRERLWEYRGNSHLAALYGSYYFNLANLSNSLIRFVKCDGKYLFLNIAQEIVYTFQAHLHTSSTLQQASSQGKGSSSIWTGKFFELKKEKKWMACVEDSILLDRKMECSVKDSFNLSSPLYLPFSLELLLRTVADEDRSVVLAVAGNNYRDMLMSWVCRLRRLSVSNFIICAIDLEIYQFSVLQGLPVFKDPLAPTNISYNDCHFGTKCFQRVTKVKSRLVLQILRLGYNVLLSDVDVYWFSNPLPFLLSFGPAVLVAQSDEYKETGPINLPRRLNSGFYFARSDHATISAMDKVVKHALASELSEQPSFYDVLCGEGGANRLGDDRCLEPDTNLTVHFLDRNLFPNGAYQGLWEKDDVKAACVKNGCLILHNNWISGLEKKLERQLLSGLWDYDSSTRLCLQDWQGTQSSSCF</sequence>
<name>A0A443NY45_9MAGN</name>
<keyword evidence="3" id="KW-0808">Transferase</keyword>
<keyword evidence="4" id="KW-1185">Reference proteome</keyword>
<protein>
    <submittedName>
        <fullName evidence="3">Beta-arabinofuranosyltransferase RAY1</fullName>
    </submittedName>
</protein>
<evidence type="ECO:0000259" key="2">
    <source>
        <dbReference type="Pfam" id="PF03407"/>
    </source>
</evidence>
<keyword evidence="1" id="KW-1133">Transmembrane helix</keyword>
<dbReference type="OrthoDB" id="540503at2759"/>
<organism evidence="3 4">
    <name type="scientific">Cinnamomum micranthum f. kanehirae</name>
    <dbReference type="NCBI Taxonomy" id="337451"/>
    <lineage>
        <taxon>Eukaryota</taxon>
        <taxon>Viridiplantae</taxon>
        <taxon>Streptophyta</taxon>
        <taxon>Embryophyta</taxon>
        <taxon>Tracheophyta</taxon>
        <taxon>Spermatophyta</taxon>
        <taxon>Magnoliopsida</taxon>
        <taxon>Magnoliidae</taxon>
        <taxon>Laurales</taxon>
        <taxon>Lauraceae</taxon>
        <taxon>Cinnamomum</taxon>
    </lineage>
</organism>
<feature type="domain" description="Nucleotide-diphospho-sugar transferase" evidence="2">
    <location>
        <begin position="482"/>
        <end position="702"/>
    </location>
</feature>
<dbReference type="InterPro" id="IPR005069">
    <property type="entry name" value="Nucl-diP-sugar_transferase"/>
</dbReference>
<gene>
    <name evidence="3" type="ORF">CKAN_01222400</name>
</gene>
<evidence type="ECO:0000313" key="3">
    <source>
        <dbReference type="EMBL" id="RWR83468.1"/>
    </source>
</evidence>
<dbReference type="Pfam" id="PF03407">
    <property type="entry name" value="Nucleotid_trans"/>
    <property type="match status" value="1"/>
</dbReference>
<feature type="transmembrane region" description="Helical" evidence="1">
    <location>
        <begin position="20"/>
        <end position="39"/>
    </location>
</feature>
<dbReference type="PANTHER" id="PTHR47483">
    <property type="entry name" value="BETA-ARABINOFURANOSYLTRANSFERASE RAY1"/>
    <property type="match status" value="1"/>
</dbReference>
<accession>A0A443NY45</accession>
<dbReference type="EMBL" id="QPKB01000004">
    <property type="protein sequence ID" value="RWR83468.1"/>
    <property type="molecule type" value="Genomic_DNA"/>
</dbReference>
<reference evidence="3 4" key="1">
    <citation type="journal article" date="2019" name="Nat. Plants">
        <title>Stout camphor tree genome fills gaps in understanding of flowering plant genome evolution.</title>
        <authorList>
            <person name="Chaw S.M."/>
            <person name="Liu Y.C."/>
            <person name="Wu Y.W."/>
            <person name="Wang H.Y."/>
            <person name="Lin C.I."/>
            <person name="Wu C.S."/>
            <person name="Ke H.M."/>
            <person name="Chang L.Y."/>
            <person name="Hsu C.Y."/>
            <person name="Yang H.T."/>
            <person name="Sudianto E."/>
            <person name="Hsu M.H."/>
            <person name="Wu K.P."/>
            <person name="Wang L.N."/>
            <person name="Leebens-Mack J.H."/>
            <person name="Tsai I.J."/>
        </authorList>
    </citation>
    <scope>NUCLEOTIDE SEQUENCE [LARGE SCALE GENOMIC DNA]</scope>
    <source>
        <strain evidence="4">cv. Chaw 1501</strain>
        <tissue evidence="3">Young leaves</tissue>
    </source>
</reference>
<dbReference type="PANTHER" id="PTHR47483:SF1">
    <property type="entry name" value="BETA-ARABINOFURANOSYLTRANSFERASE RAY1"/>
    <property type="match status" value="1"/>
</dbReference>
<dbReference type="GO" id="GO:0016757">
    <property type="term" value="F:glycosyltransferase activity"/>
    <property type="evidence" value="ECO:0007669"/>
    <property type="project" value="InterPro"/>
</dbReference>
<dbReference type="InterPro" id="IPR044575">
    <property type="entry name" value="RAY1-like"/>
</dbReference>
<keyword evidence="1" id="KW-0812">Transmembrane</keyword>
<evidence type="ECO:0000256" key="1">
    <source>
        <dbReference type="SAM" id="Phobius"/>
    </source>
</evidence>
<keyword evidence="1" id="KW-0472">Membrane</keyword>
<dbReference type="AlphaFoldDB" id="A0A443NY45"/>
<dbReference type="Proteomes" id="UP000283530">
    <property type="component" value="Unassembled WGS sequence"/>
</dbReference>